<proteinExistence type="inferred from homology"/>
<feature type="binding site" evidence="3">
    <location>
        <position position="163"/>
    </location>
    <ligand>
        <name>Cu cation</name>
        <dbReference type="ChEBI" id="CHEBI:23378"/>
    </ligand>
</feature>
<keyword evidence="3" id="KW-0479">Metal-binding</keyword>
<protein>
    <submittedName>
        <fullName evidence="7">Cytochrome oxidase assembly protein</fullName>
    </submittedName>
</protein>
<evidence type="ECO:0000313" key="7">
    <source>
        <dbReference type="EMBL" id="OAM79942.1"/>
    </source>
</evidence>
<evidence type="ECO:0000256" key="4">
    <source>
        <dbReference type="PIRSR" id="PIRSR603782-2"/>
    </source>
</evidence>
<evidence type="ECO:0000259" key="6">
    <source>
        <dbReference type="PROSITE" id="PS51352"/>
    </source>
</evidence>
<dbReference type="InterPro" id="IPR003782">
    <property type="entry name" value="SCO1/SenC"/>
</dbReference>
<comment type="similarity">
    <text evidence="1">Belongs to the SCO1/2 family.</text>
</comment>
<evidence type="ECO:0000313" key="8">
    <source>
        <dbReference type="Proteomes" id="UP000078389"/>
    </source>
</evidence>
<dbReference type="Gene3D" id="3.40.30.10">
    <property type="entry name" value="Glutaredoxin"/>
    <property type="match status" value="1"/>
</dbReference>
<dbReference type="FunFam" id="3.40.30.10:FF:000013">
    <property type="entry name" value="Blast:Protein SCO1 homolog, mitochondrial"/>
    <property type="match status" value="1"/>
</dbReference>
<reference evidence="7 8" key="1">
    <citation type="submission" date="2016-03" db="EMBL/GenBank/DDBJ databases">
        <title>Genome sequencing of Devosia sp. S37.</title>
        <authorList>
            <person name="Mohd Nor M."/>
        </authorList>
    </citation>
    <scope>NUCLEOTIDE SEQUENCE [LARGE SCALE GENOMIC DNA]</scope>
    <source>
        <strain evidence="7 8">S37</strain>
    </source>
</reference>
<dbReference type="EMBL" id="LVVY01000061">
    <property type="protein sequence ID" value="OAM79942.1"/>
    <property type="molecule type" value="Genomic_DNA"/>
</dbReference>
<evidence type="ECO:0000256" key="5">
    <source>
        <dbReference type="SAM" id="Phobius"/>
    </source>
</evidence>
<keyword evidence="5" id="KW-1133">Transmembrane helix</keyword>
<dbReference type="Proteomes" id="UP000078389">
    <property type="component" value="Unassembled WGS sequence"/>
</dbReference>
<feature type="disulfide bond" description="Redox-active" evidence="4">
    <location>
        <begin position="76"/>
        <end position="80"/>
    </location>
</feature>
<feature type="transmembrane region" description="Helical" evidence="5">
    <location>
        <begin position="12"/>
        <end position="31"/>
    </location>
</feature>
<evidence type="ECO:0000256" key="1">
    <source>
        <dbReference type="ARBA" id="ARBA00010996"/>
    </source>
</evidence>
<feature type="binding site" evidence="3">
    <location>
        <position position="76"/>
    </location>
    <ligand>
        <name>Cu cation</name>
        <dbReference type="ChEBI" id="CHEBI:23378"/>
    </ligand>
</feature>
<keyword evidence="4" id="KW-1015">Disulfide bond</keyword>
<keyword evidence="5" id="KW-0812">Transmembrane</keyword>
<dbReference type="Pfam" id="PF02630">
    <property type="entry name" value="SCO1-SenC"/>
    <property type="match status" value="1"/>
</dbReference>
<dbReference type="SUPFAM" id="SSF52833">
    <property type="entry name" value="Thioredoxin-like"/>
    <property type="match status" value="1"/>
</dbReference>
<dbReference type="CDD" id="cd02968">
    <property type="entry name" value="SCO"/>
    <property type="match status" value="1"/>
</dbReference>
<dbReference type="InterPro" id="IPR036249">
    <property type="entry name" value="Thioredoxin-like_sf"/>
</dbReference>
<organism evidence="7 8">
    <name type="scientific">Devosia elaeis</name>
    <dbReference type="NCBI Taxonomy" id="1770058"/>
    <lineage>
        <taxon>Bacteria</taxon>
        <taxon>Pseudomonadati</taxon>
        <taxon>Pseudomonadota</taxon>
        <taxon>Alphaproteobacteria</taxon>
        <taxon>Hyphomicrobiales</taxon>
        <taxon>Devosiaceae</taxon>
        <taxon>Devosia</taxon>
    </lineage>
</organism>
<dbReference type="PROSITE" id="PS51352">
    <property type="entry name" value="THIOREDOXIN_2"/>
    <property type="match status" value="1"/>
</dbReference>
<comment type="caution">
    <text evidence="7">The sequence shown here is derived from an EMBL/GenBank/DDBJ whole genome shotgun (WGS) entry which is preliminary data.</text>
</comment>
<evidence type="ECO:0000256" key="2">
    <source>
        <dbReference type="ARBA" id="ARBA00023008"/>
    </source>
</evidence>
<dbReference type="OrthoDB" id="9790194at2"/>
<keyword evidence="8" id="KW-1185">Reference proteome</keyword>
<name>A0A178I2X7_9HYPH</name>
<accession>A0A178I2X7</accession>
<keyword evidence="5" id="KW-0472">Membrane</keyword>
<dbReference type="GO" id="GO:0046872">
    <property type="term" value="F:metal ion binding"/>
    <property type="evidence" value="ECO:0007669"/>
    <property type="project" value="UniProtKB-KW"/>
</dbReference>
<feature type="domain" description="Thioredoxin" evidence="6">
    <location>
        <begin position="38"/>
        <end position="199"/>
    </location>
</feature>
<feature type="binding site" evidence="3">
    <location>
        <position position="80"/>
    </location>
    <ligand>
        <name>Cu cation</name>
        <dbReference type="ChEBI" id="CHEBI:23378"/>
    </ligand>
</feature>
<gene>
    <name evidence="7" type="ORF">A3840_02290</name>
</gene>
<evidence type="ECO:0000256" key="3">
    <source>
        <dbReference type="PIRSR" id="PIRSR603782-1"/>
    </source>
</evidence>
<dbReference type="STRING" id="1770058.A3840_02290"/>
<dbReference type="InterPro" id="IPR013766">
    <property type="entry name" value="Thioredoxin_domain"/>
</dbReference>
<dbReference type="PANTHER" id="PTHR12151:SF25">
    <property type="entry name" value="LINALOOL DEHYDRATASE_ISOMERASE DOMAIN-CONTAINING PROTEIN"/>
    <property type="match status" value="1"/>
</dbReference>
<dbReference type="AlphaFoldDB" id="A0A178I2X7"/>
<sequence length="199" mass="21583">MSMNALAHLRTILWTLVVVAAVGATGLYAYATMMRPAPVAGLGHGDYQLSTHEGAPFTRASFNGNPSMLFFGFTHCPDVCPTSLAEMTNWYEQLGAEAADLKAYFVTVDPERDTEAIIGDYVAWTGRVTGLTGTPEQVGKAARAWAVHYEKVPLDGGDYTMDHTASIFLLDRNGEFQGTIAYRESNDTALAKLRRLIGG</sequence>
<dbReference type="PANTHER" id="PTHR12151">
    <property type="entry name" value="ELECTRON TRANSPORT PROTIN SCO1/SENC FAMILY MEMBER"/>
    <property type="match status" value="1"/>
</dbReference>
<keyword evidence="2 3" id="KW-0186">Copper</keyword>